<name>A0A8H4IIZ1_9PEZI</name>
<keyword evidence="4" id="KW-1185">Reference proteome</keyword>
<protein>
    <submittedName>
        <fullName evidence="3">Uncharacterized protein</fullName>
    </submittedName>
</protein>
<feature type="compositionally biased region" description="Basic residues" evidence="1">
    <location>
        <begin position="225"/>
        <end position="234"/>
    </location>
</feature>
<dbReference type="AlphaFoldDB" id="A0A8H4IIZ1"/>
<comment type="caution">
    <text evidence="3">The sequence shown here is derived from an EMBL/GenBank/DDBJ whole genome shotgun (WGS) entry which is preliminary data.</text>
</comment>
<feature type="compositionally biased region" description="Pro residues" evidence="1">
    <location>
        <begin position="150"/>
        <end position="159"/>
    </location>
</feature>
<keyword evidence="2" id="KW-0812">Transmembrane</keyword>
<feature type="transmembrane region" description="Helical" evidence="2">
    <location>
        <begin position="65"/>
        <end position="87"/>
    </location>
</feature>
<dbReference type="OrthoDB" id="5423884at2759"/>
<keyword evidence="2" id="KW-0472">Membrane</keyword>
<organism evidence="3 4">
    <name type="scientific">Botryosphaeria dothidea</name>
    <dbReference type="NCBI Taxonomy" id="55169"/>
    <lineage>
        <taxon>Eukaryota</taxon>
        <taxon>Fungi</taxon>
        <taxon>Dikarya</taxon>
        <taxon>Ascomycota</taxon>
        <taxon>Pezizomycotina</taxon>
        <taxon>Dothideomycetes</taxon>
        <taxon>Dothideomycetes incertae sedis</taxon>
        <taxon>Botryosphaeriales</taxon>
        <taxon>Botryosphaeriaceae</taxon>
        <taxon>Botryosphaeria</taxon>
    </lineage>
</organism>
<feature type="region of interest" description="Disordered" evidence="1">
    <location>
        <begin position="1"/>
        <end position="45"/>
    </location>
</feature>
<feature type="compositionally biased region" description="Basic and acidic residues" evidence="1">
    <location>
        <begin position="166"/>
        <end position="181"/>
    </location>
</feature>
<keyword evidence="2" id="KW-1133">Transmembrane helix</keyword>
<feature type="compositionally biased region" description="Basic residues" evidence="1">
    <location>
        <begin position="110"/>
        <end position="124"/>
    </location>
</feature>
<evidence type="ECO:0000313" key="4">
    <source>
        <dbReference type="Proteomes" id="UP000572817"/>
    </source>
</evidence>
<accession>A0A8H4IIZ1</accession>
<reference evidence="3" key="1">
    <citation type="submission" date="2020-04" db="EMBL/GenBank/DDBJ databases">
        <title>Genome Assembly and Annotation of Botryosphaeria dothidea sdau 11-99, a Latent Pathogen of Apple Fruit Ring Rot in China.</title>
        <authorList>
            <person name="Yu C."/>
            <person name="Diao Y."/>
            <person name="Lu Q."/>
            <person name="Zhao J."/>
            <person name="Cui S."/>
            <person name="Peng C."/>
            <person name="He B."/>
            <person name="Liu H."/>
        </authorList>
    </citation>
    <scope>NUCLEOTIDE SEQUENCE [LARGE SCALE GENOMIC DNA]</scope>
    <source>
        <strain evidence="3">Sdau11-99</strain>
    </source>
</reference>
<evidence type="ECO:0000256" key="1">
    <source>
        <dbReference type="SAM" id="MobiDB-lite"/>
    </source>
</evidence>
<dbReference type="Proteomes" id="UP000572817">
    <property type="component" value="Unassembled WGS sequence"/>
</dbReference>
<sequence length="234" mass="26181">MPAIPAALNRNPGAFDPADDLDPRSVSPNDPLSPRSPRLFVPRQATDSSGGYIPLSYQGLNSGPAPGAVVGIVLGSVAGFLLIVWLLMTVANLSDRNAIAGEEEIVVRERHPRSSRSRRSRRSSRHEIREVSRSPRPHQHIVVEERRTSMPPPPPPQPRPRSRSVLVEERVTTERERRVDGDDIVEVIEEHSPPPRRHRSSRRESGGYRSVDPDLYAGGNYPQHHISRGRRNRK</sequence>
<evidence type="ECO:0000313" key="3">
    <source>
        <dbReference type="EMBL" id="KAF4301327.1"/>
    </source>
</evidence>
<gene>
    <name evidence="3" type="ORF">GTA08_BOTSDO10805</name>
</gene>
<feature type="region of interest" description="Disordered" evidence="1">
    <location>
        <begin position="109"/>
        <end position="234"/>
    </location>
</feature>
<proteinExistence type="predicted"/>
<dbReference type="EMBL" id="WWBZ02000082">
    <property type="protein sequence ID" value="KAF4301327.1"/>
    <property type="molecule type" value="Genomic_DNA"/>
</dbReference>
<evidence type="ECO:0000256" key="2">
    <source>
        <dbReference type="SAM" id="Phobius"/>
    </source>
</evidence>